<evidence type="ECO:0000256" key="1">
    <source>
        <dbReference type="SAM" id="MobiDB-lite"/>
    </source>
</evidence>
<comment type="caution">
    <text evidence="2">The sequence shown here is derived from an EMBL/GenBank/DDBJ whole genome shotgun (WGS) entry which is preliminary data.</text>
</comment>
<dbReference type="Proteomes" id="UP000073492">
    <property type="component" value="Unassembled WGS sequence"/>
</dbReference>
<organism evidence="2 3">
    <name type="scientific">Pseudocercospora musae</name>
    <dbReference type="NCBI Taxonomy" id="113226"/>
    <lineage>
        <taxon>Eukaryota</taxon>
        <taxon>Fungi</taxon>
        <taxon>Dikarya</taxon>
        <taxon>Ascomycota</taxon>
        <taxon>Pezizomycotina</taxon>
        <taxon>Dothideomycetes</taxon>
        <taxon>Dothideomycetidae</taxon>
        <taxon>Mycosphaerellales</taxon>
        <taxon>Mycosphaerellaceae</taxon>
        <taxon>Pseudocercospora</taxon>
    </lineage>
</organism>
<dbReference type="AlphaFoldDB" id="A0A139GV45"/>
<feature type="region of interest" description="Disordered" evidence="1">
    <location>
        <begin position="29"/>
        <end position="51"/>
    </location>
</feature>
<gene>
    <name evidence="2" type="ORF">AC579_10206</name>
</gene>
<evidence type="ECO:0000313" key="3">
    <source>
        <dbReference type="Proteomes" id="UP000073492"/>
    </source>
</evidence>
<accession>A0A139GV45</accession>
<sequence length="155" mass="16600">MSITSTDANRRLLEVSHLQAVLYEAAMAPHQARQPGSRQQPSSGSSSIRCTPTPLGCLEPNTLLELAPLLPSMTSKVVCSMDGTSGTVSCYASRLSDSLLESTASSVAAGLCSHTKTQLRNPWGKPTELCRTDEKLDHIVLPRFFPRAMAGSNNV</sequence>
<protein>
    <submittedName>
        <fullName evidence="2">Uncharacterized protein</fullName>
    </submittedName>
</protein>
<name>A0A139GV45_9PEZI</name>
<keyword evidence="3" id="KW-1185">Reference proteome</keyword>
<proteinExistence type="predicted"/>
<feature type="compositionally biased region" description="Low complexity" evidence="1">
    <location>
        <begin position="33"/>
        <end position="47"/>
    </location>
</feature>
<dbReference type="EMBL" id="LFZO01001025">
    <property type="protein sequence ID" value="KXS94074.1"/>
    <property type="molecule type" value="Genomic_DNA"/>
</dbReference>
<evidence type="ECO:0000313" key="2">
    <source>
        <dbReference type="EMBL" id="KXS94074.1"/>
    </source>
</evidence>
<reference evidence="2 3" key="1">
    <citation type="submission" date="2015-07" db="EMBL/GenBank/DDBJ databases">
        <title>Comparative genomics of the Sigatoka disease complex on banana suggests a link between parallel evolutionary changes in Pseudocercospora fijiensis and Pseudocercospora eumusae and increased virulence on the banana host.</title>
        <authorList>
            <person name="Chang T.-C."/>
            <person name="Salvucci A."/>
            <person name="Crous P.W."/>
            <person name="Stergiopoulos I."/>
        </authorList>
    </citation>
    <scope>NUCLEOTIDE SEQUENCE [LARGE SCALE GENOMIC DNA]</scope>
    <source>
        <strain evidence="2 3">CBS 116634</strain>
    </source>
</reference>